<sequence length="162" mass="17873">MPNDTKEVSSTRQDREAMSAACIWLGSPGFAEFCHLSNTSCHCSGRRSEVSLIKSDGMIPMYGVTFPIFSKAALKTKKSGESDSGVSGFWTRLFGEVRNTFEVLADEINEELGSHSNLRGSYQAMVESQSLGGYAPIFRSGLRSKSIHTIFDYSYYVKRGKA</sequence>
<comment type="caution">
    <text evidence="2">The sequence shown here is derived from an EMBL/GenBank/DDBJ whole genome shotgun (WGS) entry which is preliminary data.</text>
</comment>
<dbReference type="AlphaFoldDB" id="A0A9K3Q0M8"/>
<dbReference type="EMBL" id="JAGRRH010000007">
    <property type="protein sequence ID" value="KAG7366175.1"/>
    <property type="molecule type" value="Genomic_DNA"/>
</dbReference>
<dbReference type="OrthoDB" id="39806at2759"/>
<dbReference type="Proteomes" id="UP000693970">
    <property type="component" value="Unassembled WGS sequence"/>
</dbReference>
<gene>
    <name evidence="1" type="ORF">IV203_004780</name>
    <name evidence="2" type="ORF">IV203_028845</name>
</gene>
<reference evidence="2" key="2">
    <citation type="submission" date="2021-04" db="EMBL/GenBank/DDBJ databases">
        <authorList>
            <person name="Podell S."/>
        </authorList>
    </citation>
    <scope>NUCLEOTIDE SEQUENCE</scope>
    <source>
        <strain evidence="2">Hildebrandi</strain>
    </source>
</reference>
<reference evidence="2" key="1">
    <citation type="journal article" date="2021" name="Sci. Rep.">
        <title>Diploid genomic architecture of Nitzschia inconspicua, an elite biomass production diatom.</title>
        <authorList>
            <person name="Oliver A."/>
            <person name="Podell S."/>
            <person name="Pinowska A."/>
            <person name="Traller J.C."/>
            <person name="Smith S.R."/>
            <person name="McClure R."/>
            <person name="Beliaev A."/>
            <person name="Bohutskyi P."/>
            <person name="Hill E.A."/>
            <person name="Rabines A."/>
            <person name="Zheng H."/>
            <person name="Allen L.Z."/>
            <person name="Kuo A."/>
            <person name="Grigoriev I.V."/>
            <person name="Allen A.E."/>
            <person name="Hazlebeck D."/>
            <person name="Allen E.E."/>
        </authorList>
    </citation>
    <scope>NUCLEOTIDE SEQUENCE</scope>
    <source>
        <strain evidence="2">Hildebrandi</strain>
    </source>
</reference>
<dbReference type="EMBL" id="JAGRRH010000046">
    <property type="protein sequence ID" value="KAG7338880.1"/>
    <property type="molecule type" value="Genomic_DNA"/>
</dbReference>
<evidence type="ECO:0000313" key="1">
    <source>
        <dbReference type="EMBL" id="KAG7338880.1"/>
    </source>
</evidence>
<protein>
    <submittedName>
        <fullName evidence="2">Uncharacterized protein</fullName>
    </submittedName>
</protein>
<accession>A0A9K3Q0M8</accession>
<keyword evidence="3" id="KW-1185">Reference proteome</keyword>
<proteinExistence type="predicted"/>
<name>A0A9K3Q0M8_9STRA</name>
<evidence type="ECO:0000313" key="3">
    <source>
        <dbReference type="Proteomes" id="UP000693970"/>
    </source>
</evidence>
<evidence type="ECO:0000313" key="2">
    <source>
        <dbReference type="EMBL" id="KAG7366175.1"/>
    </source>
</evidence>
<organism evidence="2 3">
    <name type="scientific">Nitzschia inconspicua</name>
    <dbReference type="NCBI Taxonomy" id="303405"/>
    <lineage>
        <taxon>Eukaryota</taxon>
        <taxon>Sar</taxon>
        <taxon>Stramenopiles</taxon>
        <taxon>Ochrophyta</taxon>
        <taxon>Bacillariophyta</taxon>
        <taxon>Bacillariophyceae</taxon>
        <taxon>Bacillariophycidae</taxon>
        <taxon>Bacillariales</taxon>
        <taxon>Bacillariaceae</taxon>
        <taxon>Nitzschia</taxon>
    </lineage>
</organism>